<dbReference type="Pfam" id="PF01494">
    <property type="entry name" value="FAD_binding_3"/>
    <property type="match status" value="1"/>
</dbReference>
<dbReference type="InterPro" id="IPR050631">
    <property type="entry name" value="PheA/TfdB_FAD_monoxygenase"/>
</dbReference>
<dbReference type="InterPro" id="IPR002938">
    <property type="entry name" value="FAD-bd"/>
</dbReference>
<accession>A0A4Z1CKV7</accession>
<dbReference type="NCBIfam" id="NF004829">
    <property type="entry name" value="PRK06183.1-3"/>
    <property type="match status" value="1"/>
</dbReference>
<evidence type="ECO:0000313" key="4">
    <source>
        <dbReference type="Proteomes" id="UP000297496"/>
    </source>
</evidence>
<dbReference type="Proteomes" id="UP000297496">
    <property type="component" value="Unassembled WGS sequence"/>
</dbReference>
<proteinExistence type="predicted"/>
<dbReference type="Gene3D" id="3.50.50.60">
    <property type="entry name" value="FAD/NAD(P)-binding domain"/>
    <property type="match status" value="1"/>
</dbReference>
<organism evidence="3 4">
    <name type="scientific">Nocardioides eburneiflavus</name>
    <dbReference type="NCBI Taxonomy" id="2518372"/>
    <lineage>
        <taxon>Bacteria</taxon>
        <taxon>Bacillati</taxon>
        <taxon>Actinomycetota</taxon>
        <taxon>Actinomycetes</taxon>
        <taxon>Propionibacteriales</taxon>
        <taxon>Nocardioidaceae</taxon>
        <taxon>Nocardioides</taxon>
    </lineage>
</organism>
<dbReference type="GO" id="GO:0019622">
    <property type="term" value="P:3-(3-hydroxy)phenylpropionate catabolic process"/>
    <property type="evidence" value="ECO:0007669"/>
    <property type="project" value="TreeGrafter"/>
</dbReference>
<feature type="domain" description="FAD-binding" evidence="2">
    <location>
        <begin position="6"/>
        <end position="344"/>
    </location>
</feature>
<dbReference type="EMBL" id="SRRO01000001">
    <property type="protein sequence ID" value="TGN65090.1"/>
    <property type="molecule type" value="Genomic_DNA"/>
</dbReference>
<dbReference type="Gene3D" id="3.30.9.10">
    <property type="entry name" value="D-Amino Acid Oxidase, subunit A, domain 2"/>
    <property type="match status" value="1"/>
</dbReference>
<protein>
    <submittedName>
        <fullName evidence="3">Bifunctional 3-(3-hydroxy-phenyl)propionate/3-hydroxycinnamic acid hydroxylase</fullName>
    </submittedName>
</protein>
<comment type="caution">
    <text evidence="3">The sequence shown here is derived from an EMBL/GenBank/DDBJ whole genome shotgun (WGS) entry which is preliminary data.</text>
</comment>
<dbReference type="SUPFAM" id="SSF51905">
    <property type="entry name" value="FAD/NAD(P)-binding domain"/>
    <property type="match status" value="1"/>
</dbReference>
<dbReference type="OrthoDB" id="3316391at2"/>
<dbReference type="AlphaFoldDB" id="A0A4Z1CKV7"/>
<evidence type="ECO:0000259" key="2">
    <source>
        <dbReference type="Pfam" id="PF01494"/>
    </source>
</evidence>
<reference evidence="3 4" key="1">
    <citation type="submission" date="2019-04" db="EMBL/GenBank/DDBJ databases">
        <title>Three New Species of Nocardioides, Nocardioides euryhalodurans sp. nov., Nocardioides seonyuensis sp. nov. and Nocardioides eburneoflavus sp. nov. Isolated from Soil.</title>
        <authorList>
            <person name="Roh S.G."/>
            <person name="Lee C."/>
            <person name="Kim M.-K."/>
            <person name="Kim S.B."/>
        </authorList>
    </citation>
    <scope>NUCLEOTIDE SEQUENCE [LARGE SCALE GENOMIC DNA]</scope>
    <source>
        <strain evidence="3 4">MMS17-SY213</strain>
    </source>
</reference>
<evidence type="ECO:0000256" key="1">
    <source>
        <dbReference type="ARBA" id="ARBA00023002"/>
    </source>
</evidence>
<sequence>MDDQFDADVAIIGYGPTGMLAALSLAHESATTIVFEREEGIYQRARAMTVNDWTVRIFQSLGVDDRVAPTLEPQRASRWLTYDHAEIYRVEHPPSLLGKEPRFYNIYQPALEAELRACAEERSEIDTRFGYNVTDVKQDANGVTVTATEVATRRSTSVRARYAIAADGGSSQTRSAIGARLVGETLNVTWVVIDCRVKRWWPDRDILTFWSDKDRPAVDVALSAGNHRWEIPLRPDESPADYPTSTDVWKLLQALGVSEDDVEIHQHAFYQHHTRMADTWRVGRVFLAGDAAHMMPPWAGAGMQSGIRDAHDLGWKLGRVLNGRLSPQWLDTYEVERRPNVAYYTDLAVQLGRIIKQELSPEEQARLTPRTGAQDSTLERSTPRLAAGWFRGPFSSGSLVGRMIPQPLVTTTHGRRMLLDDFLGDGFVLLGAGVDPATVLSPAEKDGWDELGARYVTVSPANAHASGPDTCVDTARMLLPWLEESGVRVLAVRPDRFIAATDVDGLAVPEFPAVAPVK</sequence>
<name>A0A4Z1CKV7_9ACTN</name>
<dbReference type="PANTHER" id="PTHR43476:SF3">
    <property type="entry name" value="FAD-BINDING MONOOXYGENASE"/>
    <property type="match status" value="1"/>
</dbReference>
<keyword evidence="4" id="KW-1185">Reference proteome</keyword>
<keyword evidence="1" id="KW-0560">Oxidoreductase</keyword>
<dbReference type="InterPro" id="IPR036188">
    <property type="entry name" value="FAD/NAD-bd_sf"/>
</dbReference>
<dbReference type="RefSeq" id="WP_135839593.1">
    <property type="nucleotide sequence ID" value="NZ_SRRO01000001.1"/>
</dbReference>
<dbReference type="PRINTS" id="PR00420">
    <property type="entry name" value="RNGMNOXGNASE"/>
</dbReference>
<dbReference type="GO" id="GO:0008688">
    <property type="term" value="F:3-(3-hydroxyphenyl)propionate hydroxylase activity"/>
    <property type="evidence" value="ECO:0007669"/>
    <property type="project" value="TreeGrafter"/>
</dbReference>
<gene>
    <name evidence="3" type="ORF">EXE59_14800</name>
</gene>
<evidence type="ECO:0000313" key="3">
    <source>
        <dbReference type="EMBL" id="TGN65090.1"/>
    </source>
</evidence>
<dbReference type="PANTHER" id="PTHR43476">
    <property type="entry name" value="3-(3-HYDROXY-PHENYL)PROPIONATE/3-HYDROXYCINNAMIC ACID HYDROXYLASE"/>
    <property type="match status" value="1"/>
</dbReference>
<dbReference type="GO" id="GO:0071949">
    <property type="term" value="F:FAD binding"/>
    <property type="evidence" value="ECO:0007669"/>
    <property type="project" value="InterPro"/>
</dbReference>